<feature type="domain" description="N-acetyltransferase" evidence="3">
    <location>
        <begin position="1"/>
        <end position="154"/>
    </location>
</feature>
<dbReference type="PANTHER" id="PTHR43072">
    <property type="entry name" value="N-ACETYLTRANSFERASE"/>
    <property type="match status" value="1"/>
</dbReference>
<comment type="caution">
    <text evidence="4">The sequence shown here is derived from an EMBL/GenBank/DDBJ whole genome shotgun (WGS) entry which is preliminary data.</text>
</comment>
<dbReference type="Gene3D" id="3.40.630.30">
    <property type="match status" value="1"/>
</dbReference>
<dbReference type="Proteomes" id="UP000238730">
    <property type="component" value="Unassembled WGS sequence"/>
</dbReference>
<evidence type="ECO:0000313" key="5">
    <source>
        <dbReference type="Proteomes" id="UP000238730"/>
    </source>
</evidence>
<dbReference type="PANTHER" id="PTHR43072:SF23">
    <property type="entry name" value="UPF0039 PROTEIN C11D3.02C"/>
    <property type="match status" value="1"/>
</dbReference>
<reference evidence="4 5" key="1">
    <citation type="submission" date="2016-12" db="EMBL/GenBank/DDBJ databases">
        <title>Diversity of luminous bacteria.</title>
        <authorList>
            <person name="Yoshizawa S."/>
            <person name="Kogure K."/>
        </authorList>
    </citation>
    <scope>NUCLEOTIDE SEQUENCE [LARGE SCALE GENOMIC DNA]</scope>
    <source>
        <strain evidence="4 5">LC1-200</strain>
    </source>
</reference>
<name>A0A2S7VW73_PHOAN</name>
<dbReference type="SUPFAM" id="SSF55729">
    <property type="entry name" value="Acyl-CoA N-acyltransferases (Nat)"/>
    <property type="match status" value="1"/>
</dbReference>
<evidence type="ECO:0000256" key="1">
    <source>
        <dbReference type="ARBA" id="ARBA00022679"/>
    </source>
</evidence>
<sequence>MDIRTVNKDDAGAIAKIYNYYVNETIITFEETELTEDQMRERISKIQDTSYPWLVLEKDGDIIGFAYASPWHTKSAYRYTAESTIYISNQNIGGGYGRALYQALLTQLKAIGIKNVMALIALPNAASVRLNEALGFNLVGEYNNVGFKFDRFISVGCWQLEFKSDT</sequence>
<evidence type="ECO:0000256" key="2">
    <source>
        <dbReference type="ARBA" id="ARBA00023315"/>
    </source>
</evidence>
<keyword evidence="2" id="KW-0012">Acyltransferase</keyword>
<dbReference type="CDD" id="cd04301">
    <property type="entry name" value="NAT_SF"/>
    <property type="match status" value="1"/>
</dbReference>
<dbReference type="OrthoDB" id="5459937at2"/>
<evidence type="ECO:0000259" key="3">
    <source>
        <dbReference type="PROSITE" id="PS51186"/>
    </source>
</evidence>
<dbReference type="EMBL" id="MSCJ01000001">
    <property type="protein sequence ID" value="PQJ66367.1"/>
    <property type="molecule type" value="Genomic_DNA"/>
</dbReference>
<accession>A0A2S7VW73</accession>
<dbReference type="PROSITE" id="PS51186">
    <property type="entry name" value="GNAT"/>
    <property type="match status" value="1"/>
</dbReference>
<protein>
    <submittedName>
        <fullName evidence="4">Phosphinothricin acetyltransferase</fullName>
    </submittedName>
</protein>
<keyword evidence="1 4" id="KW-0808">Transferase</keyword>
<dbReference type="GO" id="GO:0016747">
    <property type="term" value="F:acyltransferase activity, transferring groups other than amino-acyl groups"/>
    <property type="evidence" value="ECO:0007669"/>
    <property type="project" value="InterPro"/>
</dbReference>
<dbReference type="InterPro" id="IPR000182">
    <property type="entry name" value="GNAT_dom"/>
</dbReference>
<dbReference type="Pfam" id="PF13420">
    <property type="entry name" value="Acetyltransf_4"/>
    <property type="match status" value="1"/>
</dbReference>
<organism evidence="4 5">
    <name type="scientific">Photobacterium angustum</name>
    <dbReference type="NCBI Taxonomy" id="661"/>
    <lineage>
        <taxon>Bacteria</taxon>
        <taxon>Pseudomonadati</taxon>
        <taxon>Pseudomonadota</taxon>
        <taxon>Gammaproteobacteria</taxon>
        <taxon>Vibrionales</taxon>
        <taxon>Vibrionaceae</taxon>
        <taxon>Photobacterium</taxon>
    </lineage>
</organism>
<evidence type="ECO:0000313" key="4">
    <source>
        <dbReference type="EMBL" id="PQJ66367.1"/>
    </source>
</evidence>
<proteinExistence type="predicted"/>
<dbReference type="RefSeq" id="WP_105059756.1">
    <property type="nucleotide sequence ID" value="NZ_MSCJ01000001.1"/>
</dbReference>
<dbReference type="InterPro" id="IPR016181">
    <property type="entry name" value="Acyl_CoA_acyltransferase"/>
</dbReference>
<dbReference type="AlphaFoldDB" id="A0A2S7VW73"/>
<gene>
    <name evidence="4" type="ORF">BTO08_02490</name>
</gene>